<dbReference type="InterPro" id="IPR013651">
    <property type="entry name" value="ATP-grasp_RimK-type"/>
</dbReference>
<dbReference type="EMBL" id="FOVH01000021">
    <property type="protein sequence ID" value="SFQ06128.1"/>
    <property type="molecule type" value="Genomic_DNA"/>
</dbReference>
<keyword evidence="1" id="KW-0547">Nucleotide-binding</keyword>
<dbReference type="Gene3D" id="3.30.470.20">
    <property type="entry name" value="ATP-grasp fold, B domain"/>
    <property type="match status" value="1"/>
</dbReference>
<keyword evidence="1" id="KW-0067">ATP-binding</keyword>
<dbReference type="GO" id="GO:0005524">
    <property type="term" value="F:ATP binding"/>
    <property type="evidence" value="ECO:0007669"/>
    <property type="project" value="UniProtKB-UniRule"/>
</dbReference>
<dbReference type="InParanoid" id="A0A1I5VF01"/>
<accession>A0A1I5VF01</accession>
<evidence type="ECO:0000313" key="4">
    <source>
        <dbReference type="Proteomes" id="UP000183413"/>
    </source>
</evidence>
<protein>
    <submittedName>
        <fullName evidence="3">RimK-like ATP-grasp domain-containing protein</fullName>
    </submittedName>
</protein>
<dbReference type="PANTHER" id="PTHR21621:SF0">
    <property type="entry name" value="BETA-CITRYLGLUTAMATE SYNTHASE B-RELATED"/>
    <property type="match status" value="1"/>
</dbReference>
<dbReference type="InterPro" id="IPR011761">
    <property type="entry name" value="ATP-grasp"/>
</dbReference>
<dbReference type="GO" id="GO:0016879">
    <property type="term" value="F:ligase activity, forming carbon-nitrogen bonds"/>
    <property type="evidence" value="ECO:0007669"/>
    <property type="project" value="TreeGrafter"/>
</dbReference>
<organism evidence="3 4">
    <name type="scientific">Actinomadura madurae</name>
    <dbReference type="NCBI Taxonomy" id="1993"/>
    <lineage>
        <taxon>Bacteria</taxon>
        <taxon>Bacillati</taxon>
        <taxon>Actinomycetota</taxon>
        <taxon>Actinomycetes</taxon>
        <taxon>Streptosporangiales</taxon>
        <taxon>Thermomonosporaceae</taxon>
        <taxon>Actinomadura</taxon>
    </lineage>
</organism>
<dbReference type="Proteomes" id="UP000183413">
    <property type="component" value="Unassembled WGS sequence"/>
</dbReference>
<dbReference type="STRING" id="1993.SAMN04489713_121108"/>
<dbReference type="AlphaFoldDB" id="A0A1I5VF01"/>
<dbReference type="eggNOG" id="COG0189">
    <property type="taxonomic scope" value="Bacteria"/>
</dbReference>
<reference evidence="3 4" key="1">
    <citation type="submission" date="2016-10" db="EMBL/GenBank/DDBJ databases">
        <authorList>
            <person name="de Groot N.N."/>
        </authorList>
    </citation>
    <scope>NUCLEOTIDE SEQUENCE [LARGE SCALE GENOMIC DNA]</scope>
    <source>
        <strain evidence="3 4">DSM 43067</strain>
    </source>
</reference>
<evidence type="ECO:0000256" key="1">
    <source>
        <dbReference type="PROSITE-ProRule" id="PRU00409"/>
    </source>
</evidence>
<name>A0A1I5VF01_9ACTN</name>
<dbReference type="PANTHER" id="PTHR21621">
    <property type="entry name" value="RIBOSOMAL PROTEIN S6 MODIFICATION PROTEIN"/>
    <property type="match status" value="1"/>
</dbReference>
<dbReference type="Gene3D" id="3.40.50.20">
    <property type="match status" value="1"/>
</dbReference>
<sequence>MKRVLVLTDSRYLGQLMPRALVAALRGRGVPVVAAPVDRLVTEVRADGGAVRGVRRGPPAPRPGDLVVPRTRDPFALSLLRRAQLDGVRTVNRWEAIQAVRDKPHAALLLARAGVPAPRTFLTDRPASLAGLPAAAWPLLLKPPYGDNGAGIVRVDSPRDLERLPWPDGMVLAQHYVDVAGVDVKLYGAGMEVWAVRRPSPLLAPGPWDEPEPVPVTEELRGLALACRDAFGLELYGVDVLPSPGGPLVVDVNDFPNYTGIAEAPDAVADLVESRLAEVVPS</sequence>
<keyword evidence="4" id="KW-1185">Reference proteome</keyword>
<feature type="domain" description="ATP-grasp" evidence="2">
    <location>
        <begin position="107"/>
        <end position="280"/>
    </location>
</feature>
<proteinExistence type="predicted"/>
<dbReference type="GO" id="GO:0046872">
    <property type="term" value="F:metal ion binding"/>
    <property type="evidence" value="ECO:0007669"/>
    <property type="project" value="InterPro"/>
</dbReference>
<evidence type="ECO:0000259" key="2">
    <source>
        <dbReference type="PROSITE" id="PS50975"/>
    </source>
</evidence>
<gene>
    <name evidence="3" type="ORF">SAMN04489713_121108</name>
</gene>
<dbReference type="RefSeq" id="WP_083598441.1">
    <property type="nucleotide sequence ID" value="NZ_FOVH01000021.1"/>
</dbReference>
<evidence type="ECO:0000313" key="3">
    <source>
        <dbReference type="EMBL" id="SFQ06128.1"/>
    </source>
</evidence>
<dbReference type="PROSITE" id="PS50975">
    <property type="entry name" value="ATP_GRASP"/>
    <property type="match status" value="1"/>
</dbReference>
<dbReference type="GO" id="GO:0005737">
    <property type="term" value="C:cytoplasm"/>
    <property type="evidence" value="ECO:0007669"/>
    <property type="project" value="TreeGrafter"/>
</dbReference>
<dbReference type="Pfam" id="PF08443">
    <property type="entry name" value="RimK"/>
    <property type="match status" value="1"/>
</dbReference>
<dbReference type="SUPFAM" id="SSF56059">
    <property type="entry name" value="Glutathione synthetase ATP-binding domain-like"/>
    <property type="match status" value="1"/>
</dbReference>